<sequence length="51" mass="5267">MKATVAALVLLFLASCSQPRAHAHVRVTPDGPRVAPSVSTSILGIGLTVTR</sequence>
<dbReference type="EMBL" id="PRDS01000005">
    <property type="protein sequence ID" value="PPB80534.1"/>
    <property type="molecule type" value="Genomic_DNA"/>
</dbReference>
<name>A0A2S5JGB6_9RHOB</name>
<keyword evidence="1" id="KW-0732">Signal</keyword>
<dbReference type="RefSeq" id="WP_170063394.1">
    <property type="nucleotide sequence ID" value="NZ_PRDS01000005.1"/>
</dbReference>
<feature type="signal peptide" evidence="1">
    <location>
        <begin position="1"/>
        <end position="23"/>
    </location>
</feature>
<comment type="caution">
    <text evidence="2">The sequence shown here is derived from an EMBL/GenBank/DDBJ whole genome shotgun (WGS) entry which is preliminary data.</text>
</comment>
<evidence type="ECO:0000313" key="2">
    <source>
        <dbReference type="EMBL" id="PPB80534.1"/>
    </source>
</evidence>
<dbReference type="AlphaFoldDB" id="A0A2S5JGB6"/>
<gene>
    <name evidence="2" type="ORF">LV82_01883</name>
</gene>
<evidence type="ECO:0000313" key="3">
    <source>
        <dbReference type="Proteomes" id="UP000239736"/>
    </source>
</evidence>
<evidence type="ECO:0000256" key="1">
    <source>
        <dbReference type="SAM" id="SignalP"/>
    </source>
</evidence>
<organism evidence="2 3">
    <name type="scientific">Albidovulum inexpectatum</name>
    <dbReference type="NCBI Taxonomy" id="196587"/>
    <lineage>
        <taxon>Bacteria</taxon>
        <taxon>Pseudomonadati</taxon>
        <taxon>Pseudomonadota</taxon>
        <taxon>Alphaproteobacteria</taxon>
        <taxon>Rhodobacterales</taxon>
        <taxon>Paracoccaceae</taxon>
        <taxon>Albidovulum</taxon>
    </lineage>
</organism>
<protein>
    <submittedName>
        <fullName evidence="2">Uncharacterized protein</fullName>
    </submittedName>
</protein>
<feature type="chain" id="PRO_5015478756" evidence="1">
    <location>
        <begin position="24"/>
        <end position="51"/>
    </location>
</feature>
<dbReference type="Proteomes" id="UP000239736">
    <property type="component" value="Unassembled WGS sequence"/>
</dbReference>
<keyword evidence="3" id="KW-1185">Reference proteome</keyword>
<dbReference type="PROSITE" id="PS51257">
    <property type="entry name" value="PROKAR_LIPOPROTEIN"/>
    <property type="match status" value="1"/>
</dbReference>
<reference evidence="2 3" key="1">
    <citation type="submission" date="2018-01" db="EMBL/GenBank/DDBJ databases">
        <title>Genomic Encyclopedia of Archaeal and Bacterial Type Strains, Phase II (KMG-II): from individual species to whole genera.</title>
        <authorList>
            <person name="Goeker M."/>
        </authorList>
    </citation>
    <scope>NUCLEOTIDE SEQUENCE [LARGE SCALE GENOMIC DNA]</scope>
    <source>
        <strain evidence="2 3">DSM 12048</strain>
    </source>
</reference>
<accession>A0A2S5JGB6</accession>
<proteinExistence type="predicted"/>